<evidence type="ECO:0000259" key="1">
    <source>
        <dbReference type="Pfam" id="PF12225"/>
    </source>
</evidence>
<evidence type="ECO:0000313" key="2">
    <source>
        <dbReference type="EMBL" id="SVB60812.1"/>
    </source>
</evidence>
<feature type="domain" description="Methylene-tetrahydrofolate reductase C-terminal-like" evidence="1">
    <location>
        <begin position="18"/>
        <end position="101"/>
    </location>
</feature>
<reference evidence="2" key="1">
    <citation type="submission" date="2018-05" db="EMBL/GenBank/DDBJ databases">
        <authorList>
            <person name="Lanie J.A."/>
            <person name="Ng W.-L."/>
            <person name="Kazmierczak K.M."/>
            <person name="Andrzejewski T.M."/>
            <person name="Davidsen T.M."/>
            <person name="Wayne K.J."/>
            <person name="Tettelin H."/>
            <person name="Glass J.I."/>
            <person name="Rusch D."/>
            <person name="Podicherti R."/>
            <person name="Tsui H.-C.T."/>
            <person name="Winkler M.E."/>
        </authorList>
    </citation>
    <scope>NUCLEOTIDE SEQUENCE</scope>
</reference>
<dbReference type="Pfam" id="PF12225">
    <property type="entry name" value="DUF5981"/>
    <property type="match status" value="1"/>
</dbReference>
<dbReference type="EMBL" id="UINC01049256">
    <property type="protein sequence ID" value="SVB60812.1"/>
    <property type="molecule type" value="Genomic_DNA"/>
</dbReference>
<protein>
    <recommendedName>
        <fullName evidence="1">Methylene-tetrahydrofolate reductase C-terminal-like domain-containing protein</fullName>
    </recommendedName>
</protein>
<dbReference type="InterPro" id="IPR022026">
    <property type="entry name" value="DUF5981"/>
</dbReference>
<dbReference type="AlphaFoldDB" id="A0A382FDV0"/>
<gene>
    <name evidence="2" type="ORF">METZ01_LOCUS213666</name>
</gene>
<name>A0A382FDV0_9ZZZZ</name>
<proteinExistence type="predicted"/>
<sequence>MVALHPLWLWLGYDRVEGPIRSVERYVKSVLFDCRMCGNCVLGKTGMSCPMNCPKEVRNGPCGGVREDGSCEVKPEMRCVWVDSWEGSARMRDGSGMHRVQLPLAQSHRGQSAWLREVRRKRDQRFYSEGG</sequence>
<organism evidence="2">
    <name type="scientific">marine metagenome</name>
    <dbReference type="NCBI Taxonomy" id="408172"/>
    <lineage>
        <taxon>unclassified sequences</taxon>
        <taxon>metagenomes</taxon>
        <taxon>ecological metagenomes</taxon>
    </lineage>
</organism>
<accession>A0A382FDV0</accession>